<dbReference type="GO" id="GO:0071949">
    <property type="term" value="F:FAD binding"/>
    <property type="evidence" value="ECO:0007669"/>
    <property type="project" value="InterPro"/>
</dbReference>
<dbReference type="PANTHER" id="PTHR11748">
    <property type="entry name" value="D-LACTATE DEHYDROGENASE"/>
    <property type="match status" value="1"/>
</dbReference>
<comment type="caution">
    <text evidence="12">The sequence shown here is derived from an EMBL/GenBank/DDBJ whole genome shotgun (WGS) entry which is preliminary data.</text>
</comment>
<keyword evidence="4" id="KW-0285">Flavoprotein</keyword>
<evidence type="ECO:0000256" key="9">
    <source>
        <dbReference type="ARBA" id="ARBA00038897"/>
    </source>
</evidence>
<dbReference type="PANTHER" id="PTHR11748:SF111">
    <property type="entry name" value="D-LACTATE DEHYDROGENASE, MITOCHONDRIAL-RELATED"/>
    <property type="match status" value="1"/>
</dbReference>
<reference evidence="12 13" key="1">
    <citation type="journal article" date="2020" name="ISME J.">
        <title>Uncovering the hidden diversity of litter-decomposition mechanisms in mushroom-forming fungi.</title>
        <authorList>
            <person name="Floudas D."/>
            <person name="Bentzer J."/>
            <person name="Ahren D."/>
            <person name="Johansson T."/>
            <person name="Persson P."/>
            <person name="Tunlid A."/>
        </authorList>
    </citation>
    <scope>NUCLEOTIDE SEQUENCE [LARGE SCALE GENOMIC DNA]</scope>
    <source>
        <strain evidence="12 13">CBS 101986</strain>
    </source>
</reference>
<evidence type="ECO:0000256" key="10">
    <source>
        <dbReference type="ARBA" id="ARBA00051436"/>
    </source>
</evidence>
<feature type="domain" description="FAD-binding PCMH-type" evidence="11">
    <location>
        <begin position="32"/>
        <end position="214"/>
    </location>
</feature>
<dbReference type="GO" id="GO:0008720">
    <property type="term" value="F:D-lactate dehydrogenase (NAD+) activity"/>
    <property type="evidence" value="ECO:0007669"/>
    <property type="project" value="TreeGrafter"/>
</dbReference>
<comment type="subcellular location">
    <subcellularLocation>
        <location evidence="2">Mitochondrion</location>
    </subcellularLocation>
</comment>
<dbReference type="PROSITE" id="PS51387">
    <property type="entry name" value="FAD_PCMH"/>
    <property type="match status" value="1"/>
</dbReference>
<sequence length="424" mass="46276">MTCMRMAFLPTGFMQPSQFLNARRHKHSSTLSAGIAHSVIVYPRSTQDVVKVVKVATKYRMPVIPYSGATSLEGQFRGHRLGGICVDLNHMDRIIQLNVDDSDIVCQPAARWMDINELLKEKANAVRYGTARGEWFLNATVVLPSGEVIKTRRRSRKSAAGLDMTKLFVGAEGTLGIVTEGSSATAASIEVMNQGVGIQCVELLDSLSLKAVNTWGKSKRVWPEKDSLFFKFQGPTPASLKETAAIVKQVVGKHGGTGFSLARNDKEAEEFWSDRKNLYWSGQSLLQGDDVRAMTTDVCVPVSRLPQLVSETQKDLESVGLVHSIVGHVGDGNFHALILFKTDEGLKAAHAAVKRISKRAIALDGTCTGEHGVGIGKREYLVEELGQGTVELMKTVKRAIDPLGLFNPGKLYPETSSPAQQKEN</sequence>
<dbReference type="OrthoDB" id="7786253at2759"/>
<dbReference type="InterPro" id="IPR016166">
    <property type="entry name" value="FAD-bd_PCMH"/>
</dbReference>
<accession>A0A8H5EZ67</accession>
<evidence type="ECO:0000256" key="6">
    <source>
        <dbReference type="ARBA" id="ARBA00022946"/>
    </source>
</evidence>
<gene>
    <name evidence="12" type="ORF">D9619_012599</name>
</gene>
<evidence type="ECO:0000256" key="5">
    <source>
        <dbReference type="ARBA" id="ARBA00022827"/>
    </source>
</evidence>
<keyword evidence="13" id="KW-1185">Reference proteome</keyword>
<dbReference type="Pfam" id="PF01565">
    <property type="entry name" value="FAD_binding_4"/>
    <property type="match status" value="1"/>
</dbReference>
<dbReference type="Pfam" id="PF02913">
    <property type="entry name" value="FAD-oxidase_C"/>
    <property type="match status" value="1"/>
</dbReference>
<dbReference type="InterPro" id="IPR016164">
    <property type="entry name" value="FAD-linked_Oxase-like_C"/>
</dbReference>
<protein>
    <recommendedName>
        <fullName evidence="9">D-lactate dehydrogenase (cytochrome)</fullName>
        <ecNumber evidence="9">1.1.2.4</ecNumber>
    </recommendedName>
</protein>
<evidence type="ECO:0000256" key="7">
    <source>
        <dbReference type="ARBA" id="ARBA00023002"/>
    </source>
</evidence>
<evidence type="ECO:0000259" key="11">
    <source>
        <dbReference type="PROSITE" id="PS51387"/>
    </source>
</evidence>
<dbReference type="EC" id="1.1.2.4" evidence="9"/>
<keyword evidence="8" id="KW-0496">Mitochondrion</keyword>
<dbReference type="SUPFAM" id="SSF56176">
    <property type="entry name" value="FAD-binding/transporter-associated domain-like"/>
    <property type="match status" value="1"/>
</dbReference>
<evidence type="ECO:0000256" key="3">
    <source>
        <dbReference type="ARBA" id="ARBA00008000"/>
    </source>
</evidence>
<dbReference type="GO" id="GO:0004458">
    <property type="term" value="F:D-lactate dehydrogenase (cytochrome) activity"/>
    <property type="evidence" value="ECO:0007669"/>
    <property type="project" value="UniProtKB-EC"/>
</dbReference>
<comment type="catalytic activity">
    <reaction evidence="10">
        <text>(R)-lactate + 2 Fe(III)-[cytochrome c] = 2 Fe(II)-[cytochrome c] + pyruvate + 2 H(+)</text>
        <dbReference type="Rhea" id="RHEA:13521"/>
        <dbReference type="Rhea" id="RHEA-COMP:10350"/>
        <dbReference type="Rhea" id="RHEA-COMP:14399"/>
        <dbReference type="ChEBI" id="CHEBI:15361"/>
        <dbReference type="ChEBI" id="CHEBI:15378"/>
        <dbReference type="ChEBI" id="CHEBI:16004"/>
        <dbReference type="ChEBI" id="CHEBI:29033"/>
        <dbReference type="ChEBI" id="CHEBI:29034"/>
        <dbReference type="EC" id="1.1.2.4"/>
    </reaction>
</comment>
<dbReference type="SUPFAM" id="SSF55103">
    <property type="entry name" value="FAD-linked oxidases, C-terminal domain"/>
    <property type="match status" value="1"/>
</dbReference>
<dbReference type="GO" id="GO:0005739">
    <property type="term" value="C:mitochondrion"/>
    <property type="evidence" value="ECO:0007669"/>
    <property type="project" value="UniProtKB-SubCell"/>
</dbReference>
<dbReference type="AlphaFoldDB" id="A0A8H5EZ67"/>
<dbReference type="InterPro" id="IPR006094">
    <property type="entry name" value="Oxid_FAD_bind_N"/>
</dbReference>
<organism evidence="12 13">
    <name type="scientific">Psilocybe cf. subviscida</name>
    <dbReference type="NCBI Taxonomy" id="2480587"/>
    <lineage>
        <taxon>Eukaryota</taxon>
        <taxon>Fungi</taxon>
        <taxon>Dikarya</taxon>
        <taxon>Basidiomycota</taxon>
        <taxon>Agaricomycotina</taxon>
        <taxon>Agaricomycetes</taxon>
        <taxon>Agaricomycetidae</taxon>
        <taxon>Agaricales</taxon>
        <taxon>Agaricineae</taxon>
        <taxon>Strophariaceae</taxon>
        <taxon>Psilocybe</taxon>
    </lineage>
</organism>
<dbReference type="InterPro" id="IPR016169">
    <property type="entry name" value="FAD-bd_PCMH_sub2"/>
</dbReference>
<evidence type="ECO:0000256" key="8">
    <source>
        <dbReference type="ARBA" id="ARBA00023128"/>
    </source>
</evidence>
<dbReference type="InterPro" id="IPR004113">
    <property type="entry name" value="FAD-bd_oxidored_4_C"/>
</dbReference>
<comment type="cofactor">
    <cofactor evidence="1">
        <name>FAD</name>
        <dbReference type="ChEBI" id="CHEBI:57692"/>
    </cofactor>
</comment>
<keyword evidence="5" id="KW-0274">FAD</keyword>
<dbReference type="FunFam" id="1.10.45.10:FF:000001">
    <property type="entry name" value="D-lactate dehydrogenase mitochondrial"/>
    <property type="match status" value="1"/>
</dbReference>
<evidence type="ECO:0000256" key="1">
    <source>
        <dbReference type="ARBA" id="ARBA00001974"/>
    </source>
</evidence>
<name>A0A8H5EZ67_9AGAR</name>
<evidence type="ECO:0000313" key="12">
    <source>
        <dbReference type="EMBL" id="KAF5317711.1"/>
    </source>
</evidence>
<dbReference type="EMBL" id="JAACJJ010000032">
    <property type="protein sequence ID" value="KAF5317711.1"/>
    <property type="molecule type" value="Genomic_DNA"/>
</dbReference>
<dbReference type="Gene3D" id="1.10.45.10">
    <property type="entry name" value="Vanillyl-alcohol Oxidase, Chain A, domain 4"/>
    <property type="match status" value="1"/>
</dbReference>
<dbReference type="InterPro" id="IPR036318">
    <property type="entry name" value="FAD-bd_PCMH-like_sf"/>
</dbReference>
<dbReference type="Gene3D" id="3.30.465.10">
    <property type="match status" value="2"/>
</dbReference>
<proteinExistence type="inferred from homology"/>
<dbReference type="GO" id="GO:1903457">
    <property type="term" value="P:lactate catabolic process"/>
    <property type="evidence" value="ECO:0007669"/>
    <property type="project" value="TreeGrafter"/>
</dbReference>
<dbReference type="Proteomes" id="UP000567179">
    <property type="component" value="Unassembled WGS sequence"/>
</dbReference>
<keyword evidence="7" id="KW-0560">Oxidoreductase</keyword>
<dbReference type="Gene3D" id="3.30.70.2740">
    <property type="match status" value="1"/>
</dbReference>
<dbReference type="InterPro" id="IPR016171">
    <property type="entry name" value="Vanillyl_alc_oxidase_C-sub2"/>
</dbReference>
<evidence type="ECO:0000313" key="13">
    <source>
        <dbReference type="Proteomes" id="UP000567179"/>
    </source>
</evidence>
<keyword evidence="6" id="KW-0809">Transit peptide</keyword>
<comment type="similarity">
    <text evidence="3">Belongs to the FAD-binding oxidoreductase/transferase type 4 family.</text>
</comment>
<evidence type="ECO:0000256" key="4">
    <source>
        <dbReference type="ARBA" id="ARBA00022630"/>
    </source>
</evidence>
<evidence type="ECO:0000256" key="2">
    <source>
        <dbReference type="ARBA" id="ARBA00004173"/>
    </source>
</evidence>
<dbReference type="FunFam" id="3.30.70.2740:FF:000001">
    <property type="entry name" value="D-lactate dehydrogenase mitochondrial"/>
    <property type="match status" value="1"/>
</dbReference>